<dbReference type="RefSeq" id="WP_222882596.1">
    <property type="nucleotide sequence ID" value="NZ_CP070380.1"/>
</dbReference>
<evidence type="ECO:0000256" key="1">
    <source>
        <dbReference type="SAM" id="MobiDB-lite"/>
    </source>
</evidence>
<dbReference type="Pfam" id="PF19474">
    <property type="entry name" value="DUF6011"/>
    <property type="match status" value="1"/>
</dbReference>
<proteinExistence type="predicted"/>
<evidence type="ECO:0000313" key="3">
    <source>
        <dbReference type="Proteomes" id="UP001172687"/>
    </source>
</evidence>
<reference evidence="2" key="1">
    <citation type="submission" date="2023-07" db="EMBL/GenBank/DDBJ databases">
        <title>Degradation of tert-butanol by M. austroafricanum TBA100.</title>
        <authorList>
            <person name="Helbich S."/>
            <person name="Vainshtein Y."/>
        </authorList>
    </citation>
    <scope>NUCLEOTIDE SEQUENCE</scope>
    <source>
        <strain evidence="2">TBA100</strain>
    </source>
</reference>
<keyword evidence="3" id="KW-1185">Reference proteome</keyword>
<gene>
    <name evidence="2" type="ORF">QYF68_21200</name>
</gene>
<feature type="region of interest" description="Disordered" evidence="1">
    <location>
        <begin position="1"/>
        <end position="43"/>
    </location>
</feature>
<name>A0ABT8HHS7_MYCAO</name>
<accession>A0ABT8HHS7</accession>
<protein>
    <submittedName>
        <fullName evidence="2">DUF6011 domain-containing protein</fullName>
    </submittedName>
</protein>
<sequence>MTKAKAPAPRGNRHPAQHRANGYADSSLNRAEDGYQAPTPEERREAALRAELAALGYRVSVRCRVCGHPVVSAKSVAAHIGPKCAAKVVAE</sequence>
<comment type="caution">
    <text evidence="2">The sequence shown here is derived from an EMBL/GenBank/DDBJ whole genome shotgun (WGS) entry which is preliminary data.</text>
</comment>
<organism evidence="2 3">
    <name type="scientific">Mycolicibacterium austroafricanum</name>
    <name type="common">Mycobacterium austroafricanum</name>
    <dbReference type="NCBI Taxonomy" id="39687"/>
    <lineage>
        <taxon>Bacteria</taxon>
        <taxon>Bacillati</taxon>
        <taxon>Actinomycetota</taxon>
        <taxon>Actinomycetes</taxon>
        <taxon>Mycobacteriales</taxon>
        <taxon>Mycobacteriaceae</taxon>
        <taxon>Mycolicibacterium</taxon>
    </lineage>
</organism>
<evidence type="ECO:0000313" key="2">
    <source>
        <dbReference type="EMBL" id="MDN4520318.1"/>
    </source>
</evidence>
<dbReference type="Proteomes" id="UP001172687">
    <property type="component" value="Unassembled WGS sequence"/>
</dbReference>
<dbReference type="InterPro" id="IPR046053">
    <property type="entry name" value="DUF6011"/>
</dbReference>
<dbReference type="EMBL" id="JAUHTC010000072">
    <property type="protein sequence ID" value="MDN4520318.1"/>
    <property type="molecule type" value="Genomic_DNA"/>
</dbReference>